<dbReference type="Gene3D" id="3.30.2350.10">
    <property type="entry name" value="Pseudouridine synthase"/>
    <property type="match status" value="1"/>
</dbReference>
<evidence type="ECO:0000256" key="1">
    <source>
        <dbReference type="ARBA" id="ARBA00022603"/>
    </source>
</evidence>
<protein>
    <recommendedName>
        <fullName evidence="5">Methyltransferase domain-containing protein</fullName>
    </recommendedName>
</protein>
<dbReference type="InterPro" id="IPR002052">
    <property type="entry name" value="DNA_methylase_N6_adenine_CS"/>
</dbReference>
<reference evidence="6 7" key="1">
    <citation type="submission" date="2023-04" db="EMBL/GenBank/DDBJ databases">
        <title>Genome of Basidiobolus ranarum AG-B5.</title>
        <authorList>
            <person name="Stajich J.E."/>
            <person name="Carter-House D."/>
            <person name="Gryganskyi A."/>
        </authorList>
    </citation>
    <scope>NUCLEOTIDE SEQUENCE [LARGE SCALE GENOMIC DNA]</scope>
    <source>
        <strain evidence="6 7">AG-B5</strain>
    </source>
</reference>
<dbReference type="Pfam" id="PF13847">
    <property type="entry name" value="Methyltransf_31"/>
    <property type="match status" value="1"/>
</dbReference>
<proteinExistence type="predicted"/>
<organism evidence="6 7">
    <name type="scientific">Basidiobolus ranarum</name>
    <dbReference type="NCBI Taxonomy" id="34480"/>
    <lineage>
        <taxon>Eukaryota</taxon>
        <taxon>Fungi</taxon>
        <taxon>Fungi incertae sedis</taxon>
        <taxon>Zoopagomycota</taxon>
        <taxon>Entomophthoromycotina</taxon>
        <taxon>Basidiobolomycetes</taxon>
        <taxon>Basidiobolales</taxon>
        <taxon>Basidiobolaceae</taxon>
        <taxon>Basidiobolus</taxon>
    </lineage>
</organism>
<dbReference type="PROSITE" id="PS50889">
    <property type="entry name" value="S4"/>
    <property type="match status" value="1"/>
</dbReference>
<evidence type="ECO:0000256" key="3">
    <source>
        <dbReference type="ARBA" id="ARBA00022691"/>
    </source>
</evidence>
<keyword evidence="2" id="KW-0808">Transferase</keyword>
<keyword evidence="3" id="KW-0949">S-adenosyl-L-methionine</keyword>
<keyword evidence="1" id="KW-0489">Methyltransferase</keyword>
<evidence type="ECO:0000313" key="7">
    <source>
        <dbReference type="Proteomes" id="UP001479436"/>
    </source>
</evidence>
<dbReference type="InterPro" id="IPR029063">
    <property type="entry name" value="SAM-dependent_MTases_sf"/>
</dbReference>
<dbReference type="NCBIfam" id="TIGR03534">
    <property type="entry name" value="RF_mod_PrmC"/>
    <property type="match status" value="1"/>
</dbReference>
<dbReference type="PROSITE" id="PS00092">
    <property type="entry name" value="N6_MTASE"/>
    <property type="match status" value="1"/>
</dbReference>
<keyword evidence="4" id="KW-0694">RNA-binding</keyword>
<dbReference type="InterPro" id="IPR020103">
    <property type="entry name" value="PsdUridine_synth_cat_dom_sf"/>
</dbReference>
<dbReference type="InterPro" id="IPR025714">
    <property type="entry name" value="Methyltranfer_dom"/>
</dbReference>
<comment type="caution">
    <text evidence="6">The sequence shown here is derived from an EMBL/GenBank/DDBJ whole genome shotgun (WGS) entry which is preliminary data.</text>
</comment>
<sequence>MDDQNIVYRCWTVTKEETNSRASIFVRAKIPDVVTSRLAVHRSFKRGEVLVNKEKVLPPKILIEGDLVELKFNTYEAKKAKNSTPIEILYEDEFICVSWKAPGMNITSFLEALPFSMADCVGFQNDMKPKSLYELEKATVGWVLVPKTIEAQNKLNENLKAALVRRTYRALVHGKIECEVGEEYPVTSKEPDFESCKHVSFCRSNSAGYLSTVDICSIGVSGGATLRKLFEKLEHPVVGNNSYTKQLKSSRDKGMFLCLLKLEFPHPITNQPMLFFRDEPHKFEAMRQREIRFYEKRKLQYIEELQKNNVDVVEYDPGTEMPVAYMLGYKEFCGLKFHVTPATLIPRLSTEALVTAAIELVESRKMEQLPIKILDLGTGSGCILLSCMNKIQNSTGYGVDISLEALEVAKKNAETLGMTDRVEFVAGDFSKLQEIEQLKQSFDIILCNPPYIPEDKAKKLDFGVSEFEPHEALFCGETSLTSYQMLHASIKGQIIAPNGYLILEAGSGTAEQVKEVFNDWDFIKFHKDHHEIDRCLVFQYSTNTNDL</sequence>
<dbReference type="EMBL" id="JASJQH010000463">
    <property type="protein sequence ID" value="KAK9764256.1"/>
    <property type="molecule type" value="Genomic_DNA"/>
</dbReference>
<evidence type="ECO:0000256" key="4">
    <source>
        <dbReference type="PROSITE-ProRule" id="PRU00182"/>
    </source>
</evidence>
<dbReference type="InterPro" id="IPR050320">
    <property type="entry name" value="N5-glutamine_MTase"/>
</dbReference>
<evidence type="ECO:0000313" key="6">
    <source>
        <dbReference type="EMBL" id="KAK9764256.1"/>
    </source>
</evidence>
<evidence type="ECO:0000256" key="2">
    <source>
        <dbReference type="ARBA" id="ARBA00022679"/>
    </source>
</evidence>
<dbReference type="NCBIfam" id="TIGR00536">
    <property type="entry name" value="hemK_fam"/>
    <property type="match status" value="1"/>
</dbReference>
<dbReference type="SUPFAM" id="SSF53335">
    <property type="entry name" value="S-adenosyl-L-methionine-dependent methyltransferases"/>
    <property type="match status" value="1"/>
</dbReference>
<dbReference type="Proteomes" id="UP001479436">
    <property type="component" value="Unassembled WGS sequence"/>
</dbReference>
<dbReference type="PANTHER" id="PTHR18895:SF74">
    <property type="entry name" value="MTRF1L RELEASE FACTOR GLUTAMINE METHYLTRANSFERASE"/>
    <property type="match status" value="1"/>
</dbReference>
<dbReference type="SUPFAM" id="SSF55120">
    <property type="entry name" value="Pseudouridine synthase"/>
    <property type="match status" value="1"/>
</dbReference>
<feature type="domain" description="Methyltransferase" evidence="5">
    <location>
        <begin position="372"/>
        <end position="448"/>
    </location>
</feature>
<dbReference type="InterPro" id="IPR004556">
    <property type="entry name" value="HemK-like"/>
</dbReference>
<dbReference type="InterPro" id="IPR019874">
    <property type="entry name" value="RF_methyltr_PrmC"/>
</dbReference>
<dbReference type="CDD" id="cd02440">
    <property type="entry name" value="AdoMet_MTases"/>
    <property type="match status" value="1"/>
</dbReference>
<name>A0ABR2WRW0_9FUNG</name>
<gene>
    <name evidence="6" type="ORF">K7432_008392</name>
</gene>
<evidence type="ECO:0000259" key="5">
    <source>
        <dbReference type="Pfam" id="PF13847"/>
    </source>
</evidence>
<keyword evidence="7" id="KW-1185">Reference proteome</keyword>
<dbReference type="PANTHER" id="PTHR18895">
    <property type="entry name" value="HEMK METHYLTRANSFERASE"/>
    <property type="match status" value="1"/>
</dbReference>
<accession>A0ABR2WRW0</accession>
<dbReference type="Gene3D" id="3.40.50.150">
    <property type="entry name" value="Vaccinia Virus protein VP39"/>
    <property type="match status" value="1"/>
</dbReference>